<reference evidence="2" key="1">
    <citation type="journal article" date="2015" name="PLoS Genet.">
        <title>Genome Sequence and Transcriptome Analyses of Chrysochromulina tobin: Metabolic Tools for Enhanced Algal Fitness in the Prominent Order Prymnesiales (Haptophyceae).</title>
        <authorList>
            <person name="Hovde B.T."/>
            <person name="Deodato C.R."/>
            <person name="Hunsperger H.M."/>
            <person name="Ryken S.A."/>
            <person name="Yost W."/>
            <person name="Jha R.K."/>
            <person name="Patterson J."/>
            <person name="Monnat R.J. Jr."/>
            <person name="Barlow S.B."/>
            <person name="Starkenburg S.R."/>
            <person name="Cattolico R.A."/>
        </authorList>
    </citation>
    <scope>NUCLEOTIDE SEQUENCE</scope>
    <source>
        <strain evidence="2">CCMP291</strain>
    </source>
</reference>
<dbReference type="OrthoDB" id="10001675at2759"/>
<dbReference type="AlphaFoldDB" id="A0A0M0K8C6"/>
<name>A0A0M0K8C6_9EUKA</name>
<sequence>MSLWNKGLIGHKRGGTYVEFGFHLKDVTGTAHQPPTPRPLNSPRHLTPRELPSYGANSEILARNGWSGIRMDGDESAAQAIPNLHLEFITVETIVALFRKYGVNQDVDYVSIDIDSCDLWVFLALTDVYQPRLISIEYNSLYAFNDSRTNICSRPQDVRRDFFGRKQYGQFYSTALHGHWLDGVSLKAIHLAAQRRGYTVIWVETHLDVFLARSDLLCPETGVALDTFAADTGMATHTTKSNAPRGSVNEQEELRRKWTVEYV</sequence>
<protein>
    <recommendedName>
        <fullName evidence="3">Methyltransferase FkbM domain-containing protein</fullName>
    </recommendedName>
</protein>
<accession>A0A0M0K8C6</accession>
<keyword evidence="2" id="KW-1185">Reference proteome</keyword>
<gene>
    <name evidence="1" type="ORF">Ctob_015666</name>
</gene>
<proteinExistence type="predicted"/>
<evidence type="ECO:0008006" key="3">
    <source>
        <dbReference type="Google" id="ProtNLM"/>
    </source>
</evidence>
<comment type="caution">
    <text evidence="1">The sequence shown here is derived from an EMBL/GenBank/DDBJ whole genome shotgun (WGS) entry which is preliminary data.</text>
</comment>
<dbReference type="Proteomes" id="UP000037460">
    <property type="component" value="Unassembled WGS sequence"/>
</dbReference>
<organism evidence="1 2">
    <name type="scientific">Chrysochromulina tobinii</name>
    <dbReference type="NCBI Taxonomy" id="1460289"/>
    <lineage>
        <taxon>Eukaryota</taxon>
        <taxon>Haptista</taxon>
        <taxon>Haptophyta</taxon>
        <taxon>Prymnesiophyceae</taxon>
        <taxon>Prymnesiales</taxon>
        <taxon>Chrysochromulinaceae</taxon>
        <taxon>Chrysochromulina</taxon>
    </lineage>
</organism>
<evidence type="ECO:0000313" key="1">
    <source>
        <dbReference type="EMBL" id="KOO35111.1"/>
    </source>
</evidence>
<dbReference type="EMBL" id="JWZX01000982">
    <property type="protein sequence ID" value="KOO35111.1"/>
    <property type="molecule type" value="Genomic_DNA"/>
</dbReference>
<evidence type="ECO:0000313" key="2">
    <source>
        <dbReference type="Proteomes" id="UP000037460"/>
    </source>
</evidence>